<name>A0A392TEC6_9FABA</name>
<dbReference type="Gene3D" id="3.30.420.10">
    <property type="entry name" value="Ribonuclease H-like superfamily/Ribonuclease H"/>
    <property type="match status" value="1"/>
</dbReference>
<dbReference type="InterPro" id="IPR052929">
    <property type="entry name" value="RNase_H-like_EbsB-rel"/>
</dbReference>
<evidence type="ECO:0000313" key="3">
    <source>
        <dbReference type="Proteomes" id="UP000265520"/>
    </source>
</evidence>
<feature type="non-terminal residue" evidence="2">
    <location>
        <position position="1"/>
    </location>
</feature>
<sequence length="90" mass="9877">INVDAHLSSDGHWYSGLILRRSDGSAVGAATRLHKGSDDIVMGEALGLNDALDLVEKQSLTRVIFELDSQIIVNSVKEKRCIRKSWGMIV</sequence>
<dbReference type="InterPro" id="IPR036397">
    <property type="entry name" value="RNaseH_sf"/>
</dbReference>
<dbReference type="PANTHER" id="PTHR47074">
    <property type="entry name" value="BNAC02G40300D PROTEIN"/>
    <property type="match status" value="1"/>
</dbReference>
<feature type="non-terminal residue" evidence="2">
    <location>
        <position position="90"/>
    </location>
</feature>
<dbReference type="GO" id="GO:0003676">
    <property type="term" value="F:nucleic acid binding"/>
    <property type="evidence" value="ECO:0007669"/>
    <property type="project" value="InterPro"/>
</dbReference>
<dbReference type="Proteomes" id="UP000265520">
    <property type="component" value="Unassembled WGS sequence"/>
</dbReference>
<dbReference type="EMBL" id="LXQA010564988">
    <property type="protein sequence ID" value="MCI59513.1"/>
    <property type="molecule type" value="Genomic_DNA"/>
</dbReference>
<dbReference type="PANTHER" id="PTHR47074:SF11">
    <property type="entry name" value="REVERSE TRANSCRIPTASE-LIKE PROTEIN"/>
    <property type="match status" value="1"/>
</dbReference>
<proteinExistence type="predicted"/>
<evidence type="ECO:0000259" key="1">
    <source>
        <dbReference type="Pfam" id="PF13456"/>
    </source>
</evidence>
<reference evidence="2 3" key="1">
    <citation type="journal article" date="2018" name="Front. Plant Sci.">
        <title>Red Clover (Trifolium pratense) and Zigzag Clover (T. medium) - A Picture of Genomic Similarities and Differences.</title>
        <authorList>
            <person name="Dluhosova J."/>
            <person name="Istvanek J."/>
            <person name="Nedelnik J."/>
            <person name="Repkova J."/>
        </authorList>
    </citation>
    <scope>NUCLEOTIDE SEQUENCE [LARGE SCALE GENOMIC DNA]</scope>
    <source>
        <strain evidence="3">cv. 10/8</strain>
        <tissue evidence="2">Leaf</tissue>
    </source>
</reference>
<feature type="domain" description="RNase H type-1" evidence="1">
    <location>
        <begin position="3"/>
        <end position="86"/>
    </location>
</feature>
<protein>
    <recommendedName>
        <fullName evidence="1">RNase H type-1 domain-containing protein</fullName>
    </recommendedName>
</protein>
<keyword evidence="3" id="KW-1185">Reference proteome</keyword>
<dbReference type="GO" id="GO:0004523">
    <property type="term" value="F:RNA-DNA hybrid ribonuclease activity"/>
    <property type="evidence" value="ECO:0007669"/>
    <property type="project" value="InterPro"/>
</dbReference>
<comment type="caution">
    <text evidence="2">The sequence shown here is derived from an EMBL/GenBank/DDBJ whole genome shotgun (WGS) entry which is preliminary data.</text>
</comment>
<organism evidence="2 3">
    <name type="scientific">Trifolium medium</name>
    <dbReference type="NCBI Taxonomy" id="97028"/>
    <lineage>
        <taxon>Eukaryota</taxon>
        <taxon>Viridiplantae</taxon>
        <taxon>Streptophyta</taxon>
        <taxon>Embryophyta</taxon>
        <taxon>Tracheophyta</taxon>
        <taxon>Spermatophyta</taxon>
        <taxon>Magnoliopsida</taxon>
        <taxon>eudicotyledons</taxon>
        <taxon>Gunneridae</taxon>
        <taxon>Pentapetalae</taxon>
        <taxon>rosids</taxon>
        <taxon>fabids</taxon>
        <taxon>Fabales</taxon>
        <taxon>Fabaceae</taxon>
        <taxon>Papilionoideae</taxon>
        <taxon>50 kb inversion clade</taxon>
        <taxon>NPAAA clade</taxon>
        <taxon>Hologalegina</taxon>
        <taxon>IRL clade</taxon>
        <taxon>Trifolieae</taxon>
        <taxon>Trifolium</taxon>
    </lineage>
</organism>
<dbReference type="AlphaFoldDB" id="A0A392TEC6"/>
<evidence type="ECO:0000313" key="2">
    <source>
        <dbReference type="EMBL" id="MCI59513.1"/>
    </source>
</evidence>
<dbReference type="InterPro" id="IPR002156">
    <property type="entry name" value="RNaseH_domain"/>
</dbReference>
<accession>A0A392TEC6</accession>
<dbReference type="Pfam" id="PF13456">
    <property type="entry name" value="RVT_3"/>
    <property type="match status" value="1"/>
</dbReference>